<protein>
    <submittedName>
        <fullName evidence="1">Uncharacterized protein</fullName>
    </submittedName>
</protein>
<dbReference type="Proteomes" id="UP000252519">
    <property type="component" value="Unassembled WGS sequence"/>
</dbReference>
<reference evidence="1 2" key="1">
    <citation type="submission" date="2014-10" db="EMBL/GenBank/DDBJ databases">
        <title>Draft genome of the hookworm Ancylostoma caninum.</title>
        <authorList>
            <person name="Mitreva M."/>
        </authorList>
    </citation>
    <scope>NUCLEOTIDE SEQUENCE [LARGE SCALE GENOMIC DNA]</scope>
    <source>
        <strain evidence="1 2">Baltimore</strain>
    </source>
</reference>
<gene>
    <name evidence="1" type="ORF">ANCCAN_26518</name>
</gene>
<proteinExistence type="predicted"/>
<dbReference type="EMBL" id="JOJR01003576">
    <property type="protein sequence ID" value="RCN27746.1"/>
    <property type="molecule type" value="Genomic_DNA"/>
</dbReference>
<accession>A0A368F6M1</accession>
<sequence>MTSKTPLIGTCPLSARAHRCSGSGEDQEIVVHCPFRRSTVSASIIGLTLRPYTFYIVRICAEFGIHSN</sequence>
<dbReference type="AlphaFoldDB" id="A0A368F6M1"/>
<evidence type="ECO:0000313" key="2">
    <source>
        <dbReference type="Proteomes" id="UP000252519"/>
    </source>
</evidence>
<evidence type="ECO:0000313" key="1">
    <source>
        <dbReference type="EMBL" id="RCN27746.1"/>
    </source>
</evidence>
<name>A0A368F6M1_ANCCA</name>
<organism evidence="1 2">
    <name type="scientific">Ancylostoma caninum</name>
    <name type="common">Dog hookworm</name>
    <dbReference type="NCBI Taxonomy" id="29170"/>
    <lineage>
        <taxon>Eukaryota</taxon>
        <taxon>Metazoa</taxon>
        <taxon>Ecdysozoa</taxon>
        <taxon>Nematoda</taxon>
        <taxon>Chromadorea</taxon>
        <taxon>Rhabditida</taxon>
        <taxon>Rhabditina</taxon>
        <taxon>Rhabditomorpha</taxon>
        <taxon>Strongyloidea</taxon>
        <taxon>Ancylostomatidae</taxon>
        <taxon>Ancylostomatinae</taxon>
        <taxon>Ancylostoma</taxon>
    </lineage>
</organism>
<keyword evidence="2" id="KW-1185">Reference proteome</keyword>
<comment type="caution">
    <text evidence="1">The sequence shown here is derived from an EMBL/GenBank/DDBJ whole genome shotgun (WGS) entry which is preliminary data.</text>
</comment>